<sequence>TGCRRTWWTSARTREAEQARLGGPRRLHPGDCHKGPARQACGNGDAGGRGDHPGRRHGSGQRVSGPRGAALPGGAVHRQKDQPAWWPGGKAVERARGQSSGLQYPATPSGHSGTGGRGDANSNLSSLSEQCNQVPAQQELTEGRNRRLEEAGAFKAPTKHALPVPRGPTFEPSKGRGLPL</sequence>
<protein>
    <submittedName>
        <fullName evidence="2">Uncharacterized protein</fullName>
    </submittedName>
</protein>
<dbReference type="AlphaFoldDB" id="A0A1Q9CH72"/>
<feature type="compositionally biased region" description="Basic and acidic residues" evidence="1">
    <location>
        <begin position="141"/>
        <end position="152"/>
    </location>
</feature>
<name>A0A1Q9CH72_SYMMI</name>
<comment type="caution">
    <text evidence="2">The sequence shown here is derived from an EMBL/GenBank/DDBJ whole genome shotgun (WGS) entry which is preliminary data.</text>
</comment>
<organism evidence="2 3">
    <name type="scientific">Symbiodinium microadriaticum</name>
    <name type="common">Dinoflagellate</name>
    <name type="synonym">Zooxanthella microadriatica</name>
    <dbReference type="NCBI Taxonomy" id="2951"/>
    <lineage>
        <taxon>Eukaryota</taxon>
        <taxon>Sar</taxon>
        <taxon>Alveolata</taxon>
        <taxon>Dinophyceae</taxon>
        <taxon>Suessiales</taxon>
        <taxon>Symbiodiniaceae</taxon>
        <taxon>Symbiodinium</taxon>
    </lineage>
</organism>
<feature type="compositionally biased region" description="Polar residues" evidence="1">
    <location>
        <begin position="120"/>
        <end position="140"/>
    </location>
</feature>
<keyword evidence="3" id="KW-1185">Reference proteome</keyword>
<gene>
    <name evidence="2" type="ORF">AK812_SmicGene37082</name>
</gene>
<reference evidence="2 3" key="1">
    <citation type="submission" date="2016-02" db="EMBL/GenBank/DDBJ databases">
        <title>Genome analysis of coral dinoflagellate symbionts highlights evolutionary adaptations to a symbiotic lifestyle.</title>
        <authorList>
            <person name="Aranda M."/>
            <person name="Li Y."/>
            <person name="Liew Y.J."/>
            <person name="Baumgarten S."/>
            <person name="Simakov O."/>
            <person name="Wilson M."/>
            <person name="Piel J."/>
            <person name="Ashoor H."/>
            <person name="Bougouffa S."/>
            <person name="Bajic V.B."/>
            <person name="Ryu T."/>
            <person name="Ravasi T."/>
            <person name="Bayer T."/>
            <person name="Micklem G."/>
            <person name="Kim H."/>
            <person name="Bhak J."/>
            <person name="Lajeunesse T.C."/>
            <person name="Voolstra C.R."/>
        </authorList>
    </citation>
    <scope>NUCLEOTIDE SEQUENCE [LARGE SCALE GENOMIC DNA]</scope>
    <source>
        <strain evidence="2 3">CCMP2467</strain>
    </source>
</reference>
<feature type="region of interest" description="Disordered" evidence="1">
    <location>
        <begin position="15"/>
        <end position="180"/>
    </location>
</feature>
<accession>A0A1Q9CH72</accession>
<evidence type="ECO:0000313" key="2">
    <source>
        <dbReference type="EMBL" id="OLP82275.1"/>
    </source>
</evidence>
<dbReference type="EMBL" id="LSRX01001209">
    <property type="protein sequence ID" value="OLP82275.1"/>
    <property type="molecule type" value="Genomic_DNA"/>
</dbReference>
<dbReference type="Proteomes" id="UP000186817">
    <property type="component" value="Unassembled WGS sequence"/>
</dbReference>
<proteinExistence type="predicted"/>
<evidence type="ECO:0000256" key="1">
    <source>
        <dbReference type="SAM" id="MobiDB-lite"/>
    </source>
</evidence>
<feature type="non-terminal residue" evidence="2">
    <location>
        <position position="180"/>
    </location>
</feature>
<feature type="non-terminal residue" evidence="2">
    <location>
        <position position="1"/>
    </location>
</feature>
<evidence type="ECO:0000313" key="3">
    <source>
        <dbReference type="Proteomes" id="UP000186817"/>
    </source>
</evidence>